<accession>A0A6S6XVZ9</accession>
<dbReference type="Proteomes" id="UP000515733">
    <property type="component" value="Chromosome"/>
</dbReference>
<evidence type="ECO:0000313" key="1">
    <source>
        <dbReference type="EMBL" id="CAB1369017.1"/>
    </source>
</evidence>
<dbReference type="EMBL" id="LR778301">
    <property type="protein sequence ID" value="CAB1369017.1"/>
    <property type="molecule type" value="Genomic_DNA"/>
</dbReference>
<gene>
    <name evidence="1" type="ORF">DENOEST_1852</name>
</gene>
<evidence type="ECO:0000313" key="2">
    <source>
        <dbReference type="Proteomes" id="UP000515733"/>
    </source>
</evidence>
<dbReference type="OrthoDB" id="8563961at2"/>
<sequence>MERVILVLAMLAGLHLILSFLQFALEAIRGSFLRVPLQAKVEEVVAEVDELPAEEPVTDWRQYDVPAYLRRNGIGNDSGNTAKASFEVIA</sequence>
<protein>
    <submittedName>
        <fullName evidence="1">Uncharacterized protein</fullName>
    </submittedName>
</protein>
<name>A0A6S6XVZ9_9PROT</name>
<dbReference type="RefSeq" id="WP_145769025.1">
    <property type="nucleotide sequence ID" value="NZ_LR778301.1"/>
</dbReference>
<dbReference type="AlphaFoldDB" id="A0A6S6XVZ9"/>
<organism evidence="1 2">
    <name type="scientific">Denitratisoma oestradiolicum</name>
    <dbReference type="NCBI Taxonomy" id="311182"/>
    <lineage>
        <taxon>Bacteria</taxon>
        <taxon>Pseudomonadati</taxon>
        <taxon>Pseudomonadota</taxon>
        <taxon>Betaproteobacteria</taxon>
        <taxon>Nitrosomonadales</taxon>
        <taxon>Sterolibacteriaceae</taxon>
        <taxon>Denitratisoma</taxon>
    </lineage>
</organism>
<proteinExistence type="predicted"/>
<dbReference type="KEGG" id="doe:DENOEST_1852"/>
<keyword evidence="2" id="KW-1185">Reference proteome</keyword>
<reference evidence="1 2" key="1">
    <citation type="submission" date="2020-03" db="EMBL/GenBank/DDBJ databases">
        <authorList>
            <consortium name="Genoscope - CEA"/>
            <person name="William W."/>
        </authorList>
    </citation>
    <scope>NUCLEOTIDE SEQUENCE [LARGE SCALE GENOMIC DNA]</scope>
    <source>
        <strain evidence="2">DSM 16959</strain>
    </source>
</reference>